<dbReference type="InterPro" id="IPR050518">
    <property type="entry name" value="Rpo3/RPB3_RNA_Pol_subunit"/>
</dbReference>
<protein>
    <recommendedName>
        <fullName evidence="3">DNA-directed RNA polymerase RpoA/D/Rpb3-type domain-containing protein</fullName>
    </recommendedName>
</protein>
<evidence type="ECO:0000313" key="4">
    <source>
        <dbReference type="EMBL" id="QHS83823.1"/>
    </source>
</evidence>
<dbReference type="SMART" id="SM00662">
    <property type="entry name" value="RPOLD"/>
    <property type="match status" value="1"/>
</dbReference>
<dbReference type="GO" id="GO:0000428">
    <property type="term" value="C:DNA-directed RNA polymerase complex"/>
    <property type="evidence" value="ECO:0007669"/>
    <property type="project" value="UniProtKB-KW"/>
</dbReference>
<organism evidence="4">
    <name type="scientific">viral metagenome</name>
    <dbReference type="NCBI Taxonomy" id="1070528"/>
    <lineage>
        <taxon>unclassified sequences</taxon>
        <taxon>metagenomes</taxon>
        <taxon>organismal metagenomes</taxon>
    </lineage>
</organism>
<feature type="domain" description="DNA-directed RNA polymerase RpoA/D/Rpb3-type" evidence="3">
    <location>
        <begin position="21"/>
        <end position="235"/>
    </location>
</feature>
<dbReference type="PANTHER" id="PTHR11800:SF2">
    <property type="entry name" value="DNA-DIRECTED RNA POLYMERASE II SUBUNIT RPB3"/>
    <property type="match status" value="1"/>
</dbReference>
<dbReference type="SUPFAM" id="SSF56553">
    <property type="entry name" value="Insert subdomain of RNA polymerase alpha subunit"/>
    <property type="match status" value="1"/>
</dbReference>
<dbReference type="SUPFAM" id="SSF55257">
    <property type="entry name" value="RBP11-like subunits of RNA polymerase"/>
    <property type="match status" value="2"/>
</dbReference>
<dbReference type="AlphaFoldDB" id="A0A6C0AWI0"/>
<reference evidence="4" key="1">
    <citation type="journal article" date="2020" name="Nature">
        <title>Giant virus diversity and host interactions through global metagenomics.</title>
        <authorList>
            <person name="Schulz F."/>
            <person name="Roux S."/>
            <person name="Paez-Espino D."/>
            <person name="Jungbluth S."/>
            <person name="Walsh D.A."/>
            <person name="Denef V.J."/>
            <person name="McMahon K.D."/>
            <person name="Konstantinidis K.T."/>
            <person name="Eloe-Fadrosh E.A."/>
            <person name="Kyrpides N.C."/>
            <person name="Woyke T."/>
        </authorList>
    </citation>
    <scope>NUCLEOTIDE SEQUENCE</scope>
    <source>
        <strain evidence="4">GVMAG-S-ERX555961-36</strain>
    </source>
</reference>
<dbReference type="PANTHER" id="PTHR11800">
    <property type="entry name" value="DNA-DIRECTED RNA POLYMERASE"/>
    <property type="match status" value="1"/>
</dbReference>
<dbReference type="Gene3D" id="2.170.120.12">
    <property type="entry name" value="DNA-directed RNA polymerase, insert domain"/>
    <property type="match status" value="1"/>
</dbReference>
<name>A0A6C0AWI0_9ZZZZ</name>
<keyword evidence="2" id="KW-0804">Transcription</keyword>
<dbReference type="GO" id="GO:0046983">
    <property type="term" value="F:protein dimerization activity"/>
    <property type="evidence" value="ECO:0007669"/>
    <property type="project" value="InterPro"/>
</dbReference>
<dbReference type="GO" id="GO:0006351">
    <property type="term" value="P:DNA-templated transcription"/>
    <property type="evidence" value="ECO:0007669"/>
    <property type="project" value="InterPro"/>
</dbReference>
<dbReference type="InterPro" id="IPR011263">
    <property type="entry name" value="DNA-dir_RNA_pol_RpoA/D/Rpb3"/>
</dbReference>
<dbReference type="InterPro" id="IPR036643">
    <property type="entry name" value="RNApol_insert_sf"/>
</dbReference>
<sequence>MKTKDTITMFTNLKTSENGRILEFDINGLETSIVNGLRRTVLNDILNIGFGYEPEKTIKINKNTTGLHDEFLAHRISLLPVMLKEWIETPAKCELDDYVFRLIVDQKSQESKNGHVTTDDFRLFRIVEGKEEEIVQNCFPHEFIYKSSILITRFPHRDSVDQQLDIECKLTKGTHAKHACFSPTVICVSYENEDSSKSENVNSFMVESMGIWQPSMLIKKGFENLLWKCNHIIGVLQGGEGNKYDGNYMAIDYVLTNQSHTMGNMIQEWVYNHEFGNSTDGNELSHISYHEPHPLENSIIIRMVLKEDITDFQEYKEKATRILINYVHSLKEHIDMCSQTWNNLKHPQKITLLE</sequence>
<proteinExistence type="predicted"/>
<evidence type="ECO:0000259" key="3">
    <source>
        <dbReference type="SMART" id="SM00662"/>
    </source>
</evidence>
<keyword evidence="1" id="KW-0240">DNA-directed RNA polymerase</keyword>
<dbReference type="GO" id="GO:0003899">
    <property type="term" value="F:DNA-directed RNA polymerase activity"/>
    <property type="evidence" value="ECO:0007669"/>
    <property type="project" value="InterPro"/>
</dbReference>
<evidence type="ECO:0000256" key="1">
    <source>
        <dbReference type="ARBA" id="ARBA00022478"/>
    </source>
</evidence>
<evidence type="ECO:0000256" key="2">
    <source>
        <dbReference type="ARBA" id="ARBA00023163"/>
    </source>
</evidence>
<dbReference type="InterPro" id="IPR036603">
    <property type="entry name" value="RBP11-like"/>
</dbReference>
<dbReference type="EMBL" id="MN738765">
    <property type="protein sequence ID" value="QHS83823.1"/>
    <property type="molecule type" value="Genomic_DNA"/>
</dbReference>
<accession>A0A6C0AWI0</accession>
<dbReference type="Gene3D" id="3.30.1360.10">
    <property type="entry name" value="RNA polymerase, RBP11-like subunit"/>
    <property type="match status" value="1"/>
</dbReference>